<dbReference type="InterPro" id="IPR000644">
    <property type="entry name" value="CBS_dom"/>
</dbReference>
<dbReference type="InterPro" id="IPR051257">
    <property type="entry name" value="Diverse_CBS-Domain"/>
</dbReference>
<dbReference type="InterPro" id="IPR002912">
    <property type="entry name" value="ACT_dom"/>
</dbReference>
<organism evidence="5 6">
    <name type="scientific">Solobacterium moorei</name>
    <dbReference type="NCBI Taxonomy" id="102148"/>
    <lineage>
        <taxon>Bacteria</taxon>
        <taxon>Bacillati</taxon>
        <taxon>Bacillota</taxon>
        <taxon>Erysipelotrichia</taxon>
        <taxon>Erysipelotrichales</taxon>
        <taxon>Erysipelotrichaceae</taxon>
        <taxon>Solobacterium</taxon>
    </lineage>
</organism>
<dbReference type="InterPro" id="IPR046342">
    <property type="entry name" value="CBS_dom_sf"/>
</dbReference>
<keyword evidence="1 2" id="KW-0129">CBS domain</keyword>
<dbReference type="AlphaFoldDB" id="A0A412PIB6"/>
<sequence>MYVKDHMTANPITITADTPLSKALEIMGKNHFHRLPVVDENHKLIGLITEGLVNDASGKNATSLSIYELNYLLSRTQAKDIMIRDVHTISPMVFLEEAAQVMLENAVNVLPVVDEENHVVGIITEKDIFLTFVDLMGLKRQGTRFVMLIDDKPGVFAQVTKLFAQENANVENIAVYHTDRGSEVVVKATGEAAVDKMTKILQDAGFNITNVVQTTAEGKTVVWLK</sequence>
<evidence type="ECO:0000259" key="3">
    <source>
        <dbReference type="PROSITE" id="PS51371"/>
    </source>
</evidence>
<proteinExistence type="predicted"/>
<evidence type="ECO:0000313" key="5">
    <source>
        <dbReference type="EMBL" id="RGT57894.1"/>
    </source>
</evidence>
<comment type="caution">
    <text evidence="5">The sequence shown here is derived from an EMBL/GenBank/DDBJ whole genome shotgun (WGS) entry which is preliminary data.</text>
</comment>
<feature type="domain" description="ACT" evidence="4">
    <location>
        <begin position="144"/>
        <end position="225"/>
    </location>
</feature>
<dbReference type="Pfam" id="PF00571">
    <property type="entry name" value="CBS"/>
    <property type="match status" value="2"/>
</dbReference>
<dbReference type="Gene3D" id="3.30.70.260">
    <property type="match status" value="1"/>
</dbReference>
<gene>
    <name evidence="5" type="ORF">DWX20_02260</name>
</gene>
<name>A0A412PIB6_9FIRM</name>
<evidence type="ECO:0000259" key="4">
    <source>
        <dbReference type="PROSITE" id="PS51671"/>
    </source>
</evidence>
<dbReference type="CDD" id="cd04584">
    <property type="entry name" value="CBS_pair_AcuB_like"/>
    <property type="match status" value="1"/>
</dbReference>
<feature type="domain" description="CBS" evidence="3">
    <location>
        <begin position="7"/>
        <end position="63"/>
    </location>
</feature>
<dbReference type="PANTHER" id="PTHR43080:SF2">
    <property type="entry name" value="CBS DOMAIN-CONTAINING PROTEIN"/>
    <property type="match status" value="1"/>
</dbReference>
<evidence type="ECO:0000256" key="2">
    <source>
        <dbReference type="PROSITE-ProRule" id="PRU00703"/>
    </source>
</evidence>
<dbReference type="PROSITE" id="PS51671">
    <property type="entry name" value="ACT"/>
    <property type="match status" value="1"/>
</dbReference>
<dbReference type="PANTHER" id="PTHR43080">
    <property type="entry name" value="CBS DOMAIN-CONTAINING PROTEIN CBSX3, MITOCHONDRIAL"/>
    <property type="match status" value="1"/>
</dbReference>
<evidence type="ECO:0000313" key="6">
    <source>
        <dbReference type="Proteomes" id="UP000284731"/>
    </source>
</evidence>
<protein>
    <submittedName>
        <fullName evidence="5">CBS domain-containing protein</fullName>
    </submittedName>
</protein>
<dbReference type="PROSITE" id="PS51371">
    <property type="entry name" value="CBS"/>
    <property type="match status" value="2"/>
</dbReference>
<reference evidence="5 6" key="1">
    <citation type="submission" date="2018-08" db="EMBL/GenBank/DDBJ databases">
        <title>A genome reference for cultivated species of the human gut microbiota.</title>
        <authorList>
            <person name="Zou Y."/>
            <person name="Xue W."/>
            <person name="Luo G."/>
        </authorList>
    </citation>
    <scope>NUCLEOTIDE SEQUENCE [LARGE SCALE GENOMIC DNA]</scope>
    <source>
        <strain evidence="5 6">AF18-46</strain>
    </source>
</reference>
<dbReference type="InterPro" id="IPR045865">
    <property type="entry name" value="ACT-like_dom_sf"/>
</dbReference>
<dbReference type="Pfam" id="PF22629">
    <property type="entry name" value="ACT_AHAS_ss"/>
    <property type="match status" value="1"/>
</dbReference>
<feature type="domain" description="CBS" evidence="3">
    <location>
        <begin position="82"/>
        <end position="140"/>
    </location>
</feature>
<dbReference type="InterPro" id="IPR054480">
    <property type="entry name" value="AHAS_small-like_ACT"/>
</dbReference>
<dbReference type="SUPFAM" id="SSF55021">
    <property type="entry name" value="ACT-like"/>
    <property type="match status" value="1"/>
</dbReference>
<accession>A0A412PIB6</accession>
<evidence type="ECO:0000256" key="1">
    <source>
        <dbReference type="ARBA" id="ARBA00023122"/>
    </source>
</evidence>
<dbReference type="RefSeq" id="WP_118764317.1">
    <property type="nucleotide sequence ID" value="NZ_CABJCF010000001.1"/>
</dbReference>
<dbReference type="EMBL" id="QRWX01000001">
    <property type="protein sequence ID" value="RGT57894.1"/>
    <property type="molecule type" value="Genomic_DNA"/>
</dbReference>
<dbReference type="Gene3D" id="3.10.580.10">
    <property type="entry name" value="CBS-domain"/>
    <property type="match status" value="1"/>
</dbReference>
<dbReference type="SUPFAM" id="SSF54631">
    <property type="entry name" value="CBS-domain pair"/>
    <property type="match status" value="1"/>
</dbReference>
<dbReference type="Proteomes" id="UP000284731">
    <property type="component" value="Unassembled WGS sequence"/>
</dbReference>
<dbReference type="SMART" id="SM00116">
    <property type="entry name" value="CBS"/>
    <property type="match status" value="2"/>
</dbReference>